<keyword evidence="3" id="KW-0732">Signal</keyword>
<dbReference type="Gene3D" id="2.20.130.20">
    <property type="match status" value="1"/>
</dbReference>
<keyword evidence="4" id="KW-0722">Serine protease inhibitor</keyword>
<dbReference type="EMBL" id="AP028923">
    <property type="protein sequence ID" value="BET03016.1"/>
    <property type="molecule type" value="Genomic_DNA"/>
</dbReference>
<keyword evidence="6" id="KW-1015">Disulfide bond</keyword>
<dbReference type="SMART" id="SM01360">
    <property type="entry name" value="A2M"/>
    <property type="match status" value="1"/>
</dbReference>
<dbReference type="InterPro" id="IPR047565">
    <property type="entry name" value="Alpha-macroglob_thiol-ester_cl"/>
</dbReference>
<evidence type="ECO:0000259" key="8">
    <source>
        <dbReference type="SMART" id="SM01360"/>
    </source>
</evidence>
<dbReference type="InterPro" id="IPR011626">
    <property type="entry name" value="Alpha-macroglobulin_TED"/>
</dbReference>
<dbReference type="Pfam" id="PF07677">
    <property type="entry name" value="A2M_recep"/>
    <property type="match status" value="1"/>
</dbReference>
<protein>
    <submittedName>
        <fullName evidence="10">Thioester-containing protein</fullName>
    </submittedName>
</protein>
<dbReference type="InterPro" id="IPR009048">
    <property type="entry name" value="A-macroglobulin_rcpt-bd"/>
</dbReference>
<dbReference type="CDD" id="cd02897">
    <property type="entry name" value="A2M_2"/>
    <property type="match status" value="1"/>
</dbReference>
<evidence type="ECO:0000313" key="11">
    <source>
        <dbReference type="Proteomes" id="UP001307889"/>
    </source>
</evidence>
<proteinExistence type="inferred from homology"/>
<feature type="compositionally biased region" description="Basic and acidic residues" evidence="7">
    <location>
        <begin position="484"/>
        <end position="502"/>
    </location>
</feature>
<dbReference type="Pfam" id="PF00207">
    <property type="entry name" value="A2M"/>
    <property type="match status" value="1"/>
</dbReference>
<name>A0ABN7BF65_9HEMI</name>
<sequence length="784" mass="86651">MFGGGPVMFSAAVPMAAAFDSTTSFNRKGIQPSAVKPQPVTVRSKFPETWLWDAIDSGPDGKTSLRKPVPDTITSWVVTGFSISPEHGLGLSEDPTKIRVFRPFFVSLNLPYSVTRDESVAIPVNVFNYLDQEVTAEVTLENPGWFEFENTAAGGNRKKREKESSRTKNLVIGANSAATANFVVTPKKLGYLEVKATATSPLAGDGVSRKLLVKPEGETQYRTKGLLVDLREKNEFNQKLELDIPEDIVPESELIEVSAVGDLLGSAMSNLDRLIRQPYGCGEQNMLNFVPNIVILEYLTNSKLLTDSVESKSLKYMEMGYQRELTYKHKDDSFSAFGESDKSGSTWLTAFVAKSFAKAQKFIKIDTELILNSLKWLASQQAQNGSFPEVGHVSHKSMQGGGSKGLALTAYVLTAFVEAKETLKTDKFDDVISKAATYVNERIQEKESDDIYSVAVASYALNVLNHPAKDKAFELLESKSKTNESQKYWEKEKSDEDEKNKNPWDSWVPNAINVEITSYALLSYLRRGLTTESIPILKWLLAQQNSDGGFSSTQDTVVALGAIAQLAEKFTSGEKDVAITFNYAPIGKTEINVNGGNSLVLQKAELPSRRVREIEVDAKGKGFAVVQVSYRFNVNKKGAFPSFTLEPKVDPSSTKNHLLLEVCTTYVGGKESNMAVMEVTLPSGYTIDNDGIKSLKLTNNVKRVETKDDDTIVVLYFDNVTKEKLCASISADRTFKVAKQRPVPVTIYDYYDTSRRATEFYSPPAVQLCDICDGDDCLPCDNQL</sequence>
<evidence type="ECO:0000256" key="2">
    <source>
        <dbReference type="ARBA" id="ARBA00022690"/>
    </source>
</evidence>
<dbReference type="Proteomes" id="UP001307889">
    <property type="component" value="Chromosome 15"/>
</dbReference>
<gene>
    <name evidence="10" type="ORF">NTJ_15834</name>
</gene>
<dbReference type="SMART" id="SM01361">
    <property type="entry name" value="A2M_recep"/>
    <property type="match status" value="1"/>
</dbReference>
<dbReference type="InterPro" id="IPR013783">
    <property type="entry name" value="Ig-like_fold"/>
</dbReference>
<dbReference type="InterPro" id="IPR036595">
    <property type="entry name" value="A-macroglobulin_rcpt-bd_sf"/>
</dbReference>
<dbReference type="InterPro" id="IPR019742">
    <property type="entry name" value="MacrogloblnA2_CS"/>
</dbReference>
<feature type="region of interest" description="Disordered" evidence="7">
    <location>
        <begin position="484"/>
        <end position="504"/>
    </location>
</feature>
<dbReference type="SUPFAM" id="SSF48239">
    <property type="entry name" value="Terpenoid cyclases/Protein prenyltransferases"/>
    <property type="match status" value="1"/>
</dbReference>
<evidence type="ECO:0000256" key="6">
    <source>
        <dbReference type="ARBA" id="ARBA00023157"/>
    </source>
</evidence>
<feature type="domain" description="Alpha-2-macroglobulin" evidence="8">
    <location>
        <begin position="49"/>
        <end position="140"/>
    </location>
</feature>
<dbReference type="InterPro" id="IPR008930">
    <property type="entry name" value="Terpenoid_cyclase/PrenylTrfase"/>
</dbReference>
<evidence type="ECO:0000256" key="5">
    <source>
        <dbReference type="ARBA" id="ARBA00022966"/>
    </source>
</evidence>
<evidence type="ECO:0000313" key="10">
    <source>
        <dbReference type="EMBL" id="BET03016.1"/>
    </source>
</evidence>
<dbReference type="PANTHER" id="PTHR11412">
    <property type="entry name" value="MACROGLOBULIN / COMPLEMENT"/>
    <property type="match status" value="1"/>
</dbReference>
<dbReference type="InterPro" id="IPR041813">
    <property type="entry name" value="A2M_TED"/>
</dbReference>
<dbReference type="InterPro" id="IPR050473">
    <property type="entry name" value="A2M/Complement_sys"/>
</dbReference>
<keyword evidence="11" id="KW-1185">Reference proteome</keyword>
<evidence type="ECO:0000259" key="9">
    <source>
        <dbReference type="SMART" id="SM01361"/>
    </source>
</evidence>
<dbReference type="PROSITE" id="PS00477">
    <property type="entry name" value="ALPHA_2_MACROGLOBULIN"/>
    <property type="match status" value="1"/>
</dbReference>
<evidence type="ECO:0000256" key="4">
    <source>
        <dbReference type="ARBA" id="ARBA00022900"/>
    </source>
</evidence>
<dbReference type="InterPro" id="IPR014756">
    <property type="entry name" value="Ig_E-set"/>
</dbReference>
<evidence type="ECO:0000256" key="7">
    <source>
        <dbReference type="SAM" id="MobiDB-lite"/>
    </source>
</evidence>
<reference evidence="10 11" key="1">
    <citation type="submission" date="2023-09" db="EMBL/GenBank/DDBJ databases">
        <title>Nesidiocoris tenuis whole genome shotgun sequence.</title>
        <authorList>
            <person name="Shibata T."/>
            <person name="Shimoda M."/>
            <person name="Kobayashi T."/>
            <person name="Uehara T."/>
        </authorList>
    </citation>
    <scope>NUCLEOTIDE SEQUENCE [LARGE SCALE GENOMIC DNA]</scope>
    <source>
        <strain evidence="10 11">Japan</strain>
    </source>
</reference>
<keyword evidence="2" id="KW-0646">Protease inhibitor</keyword>
<feature type="domain" description="Alpha-macroglobulin receptor-binding" evidence="9">
    <location>
        <begin position="672"/>
        <end position="761"/>
    </location>
</feature>
<dbReference type="SMART" id="SM01419">
    <property type="entry name" value="Thiol-ester_cl"/>
    <property type="match status" value="1"/>
</dbReference>
<dbReference type="Gene3D" id="2.60.40.10">
    <property type="entry name" value="Immunoglobulins"/>
    <property type="match status" value="1"/>
</dbReference>
<dbReference type="Pfam" id="PF07678">
    <property type="entry name" value="TED_complement"/>
    <property type="match status" value="1"/>
</dbReference>
<dbReference type="Gene3D" id="2.60.40.690">
    <property type="entry name" value="Alpha-macroglobulin, receptor-binding domain"/>
    <property type="match status" value="1"/>
</dbReference>
<dbReference type="Gene3D" id="1.50.10.20">
    <property type="match status" value="1"/>
</dbReference>
<dbReference type="PANTHER" id="PTHR11412:SF136">
    <property type="entry name" value="CD109 ANTIGEN"/>
    <property type="match status" value="1"/>
</dbReference>
<dbReference type="SUPFAM" id="SSF81296">
    <property type="entry name" value="E set domains"/>
    <property type="match status" value="1"/>
</dbReference>
<dbReference type="SUPFAM" id="SSF49410">
    <property type="entry name" value="Alpha-macroglobulin receptor domain"/>
    <property type="match status" value="1"/>
</dbReference>
<evidence type="ECO:0000256" key="1">
    <source>
        <dbReference type="ARBA" id="ARBA00010952"/>
    </source>
</evidence>
<accession>A0ABN7BF65</accession>
<comment type="similarity">
    <text evidence="1">Belongs to the protease inhibitor I39 (alpha-2-macroglobulin) family.</text>
</comment>
<organism evidence="10 11">
    <name type="scientific">Nesidiocoris tenuis</name>
    <dbReference type="NCBI Taxonomy" id="355587"/>
    <lineage>
        <taxon>Eukaryota</taxon>
        <taxon>Metazoa</taxon>
        <taxon>Ecdysozoa</taxon>
        <taxon>Arthropoda</taxon>
        <taxon>Hexapoda</taxon>
        <taxon>Insecta</taxon>
        <taxon>Pterygota</taxon>
        <taxon>Neoptera</taxon>
        <taxon>Paraneoptera</taxon>
        <taxon>Hemiptera</taxon>
        <taxon>Heteroptera</taxon>
        <taxon>Panheteroptera</taxon>
        <taxon>Cimicomorpha</taxon>
        <taxon>Miridae</taxon>
        <taxon>Dicyphina</taxon>
        <taxon>Nesidiocoris</taxon>
    </lineage>
</organism>
<dbReference type="Gene3D" id="2.60.120.1540">
    <property type="match status" value="1"/>
</dbReference>
<evidence type="ECO:0000256" key="3">
    <source>
        <dbReference type="ARBA" id="ARBA00022729"/>
    </source>
</evidence>
<dbReference type="InterPro" id="IPR001599">
    <property type="entry name" value="Macroglobln_a2"/>
</dbReference>
<keyword evidence="5" id="KW-0882">Thioester bond</keyword>